<dbReference type="EMBL" id="JAHQYH010000003">
    <property type="protein sequence ID" value="MBV0914989.1"/>
    <property type="molecule type" value="Genomic_DNA"/>
</dbReference>
<dbReference type="Proteomes" id="UP000751196">
    <property type="component" value="Unassembled WGS sequence"/>
</dbReference>
<name>A0ABS6M470_9LACO</name>
<keyword evidence="2" id="KW-0378">Hydrolase</keyword>
<dbReference type="InterPro" id="IPR011546">
    <property type="entry name" value="Pept_M41_FtsH_extracell"/>
</dbReference>
<comment type="caution">
    <text evidence="4">The sequence shown here is derived from an EMBL/GenBank/DDBJ whole genome shotgun (WGS) entry which is preliminary data.</text>
</comment>
<keyword evidence="1" id="KW-0645">Protease</keyword>
<accession>A0ABS6M470</accession>
<evidence type="ECO:0000256" key="1">
    <source>
        <dbReference type="ARBA" id="ARBA00022670"/>
    </source>
</evidence>
<proteinExistence type="predicted"/>
<keyword evidence="5" id="KW-1185">Reference proteome</keyword>
<evidence type="ECO:0000259" key="3">
    <source>
        <dbReference type="Pfam" id="PF06480"/>
    </source>
</evidence>
<evidence type="ECO:0000313" key="5">
    <source>
        <dbReference type="Proteomes" id="UP000751196"/>
    </source>
</evidence>
<sequence>MADKNYTELLNDLKDNKIKELVVKPDEFTEFQVAYMNFDTRKRVIGKADQNGVITYTYLSDSGTNS</sequence>
<reference evidence="4 5" key="1">
    <citation type="submission" date="2021-06" db="EMBL/GenBank/DDBJ databases">
        <title>Draft genome sequence of a glucan synthesizing Apilactobacillus waqareii isolate HBW1.</title>
        <authorList>
            <person name="Anwar M.A."/>
        </authorList>
    </citation>
    <scope>NUCLEOTIDE SEQUENCE [LARGE SCALE GENOMIC DNA]</scope>
    <source>
        <strain evidence="4 5">HBW1</strain>
    </source>
</reference>
<evidence type="ECO:0000313" key="4">
    <source>
        <dbReference type="EMBL" id="MBV0914989.1"/>
    </source>
</evidence>
<gene>
    <name evidence="4" type="ORF">KTJ72_03630</name>
</gene>
<protein>
    <recommendedName>
        <fullName evidence="3">Peptidase M41 FtsH extracellular domain-containing protein</fullName>
    </recommendedName>
</protein>
<evidence type="ECO:0000256" key="2">
    <source>
        <dbReference type="ARBA" id="ARBA00022801"/>
    </source>
</evidence>
<organism evidence="4 5">
    <name type="scientific">Apilactobacillus waqarii</name>
    <dbReference type="NCBI Taxonomy" id="2851006"/>
    <lineage>
        <taxon>Bacteria</taxon>
        <taxon>Bacillati</taxon>
        <taxon>Bacillota</taxon>
        <taxon>Bacilli</taxon>
        <taxon>Lactobacillales</taxon>
        <taxon>Lactobacillaceae</taxon>
        <taxon>Apilactobacillus</taxon>
    </lineage>
</organism>
<dbReference type="Pfam" id="PF06480">
    <property type="entry name" value="FtsH_ext"/>
    <property type="match status" value="1"/>
</dbReference>
<feature type="domain" description="Peptidase M41 FtsH extracellular" evidence="3">
    <location>
        <begin position="5"/>
        <end position="60"/>
    </location>
</feature>